<dbReference type="EMBL" id="JPXS01000016">
    <property type="protein sequence ID" value="KGQ33050.1"/>
    <property type="molecule type" value="Genomic_DNA"/>
</dbReference>
<dbReference type="RefSeq" id="WP_039083609.1">
    <property type="nucleotide sequence ID" value="NZ_JPXS01000016.1"/>
</dbReference>
<reference evidence="5 6" key="1">
    <citation type="submission" date="2014-08" db="EMBL/GenBank/DDBJ databases">
        <title>Chaperone-usher fimbriae in a diverse selection of Gallibacterium genomes.</title>
        <authorList>
            <person name="Kudirkiene E."/>
            <person name="Bager R.J."/>
            <person name="Johnson T.J."/>
            <person name="Bojesen A.M."/>
        </authorList>
    </citation>
    <scope>NUCLEOTIDE SEQUENCE [LARGE SCALE GENOMIC DNA]</scope>
    <source>
        <strain evidence="5 6">20558/3kl.</strain>
    </source>
</reference>
<evidence type="ECO:0000259" key="4">
    <source>
        <dbReference type="SMART" id="SM00797"/>
    </source>
</evidence>
<dbReference type="InterPro" id="IPR003778">
    <property type="entry name" value="CT_A_B"/>
</dbReference>
<proteinExistence type="predicted"/>
<comment type="caution">
    <text evidence="5">The sequence shown here is derived from an EMBL/GenBank/DDBJ whole genome shotgun (WGS) entry which is preliminary data.</text>
</comment>
<accession>A0A0A2XQT6</accession>
<dbReference type="Proteomes" id="UP000030526">
    <property type="component" value="Unassembled WGS sequence"/>
</dbReference>
<keyword evidence="3" id="KW-0067">ATP-binding</keyword>
<dbReference type="Pfam" id="PF02626">
    <property type="entry name" value="CT_A_B"/>
    <property type="match status" value="1"/>
</dbReference>
<sequence length="310" mass="34397">MIYIENINAFAHIQDLGRFGYRDFGIGHAGAMDALALQAGNILLHNEENTPAIEITLGGLSITFDCSTPFCLTGALCEATLDDMPIYSYWRYTAKAGQRLTIKAITHGNYAYLCVAGGFLVPKVLNSYSTDLKAAFGGYHGRLLKAGDHIPTAKRDQTLSSIGIEPISFTNHIYVVASSEFDAFTEESQQRFSQQGWKLATNSNRMGYRFNGEQPLKLKNALEMLSYAAPMGTIQVPPDGQPIILMADTQTTGGYPKFGCIIQADLGRLAQNPFGSEIYFQLISRQQALEIYQKNQNYLNHIRRIIDETR</sequence>
<dbReference type="InterPro" id="IPR029000">
    <property type="entry name" value="Cyclophilin-like_dom_sf"/>
</dbReference>
<evidence type="ECO:0000313" key="6">
    <source>
        <dbReference type="Proteomes" id="UP000030526"/>
    </source>
</evidence>
<evidence type="ECO:0000313" key="5">
    <source>
        <dbReference type="EMBL" id="KGQ33050.1"/>
    </source>
</evidence>
<dbReference type="PANTHER" id="PTHR43309:SF3">
    <property type="entry name" value="5-OXOPROLINASE SUBUNIT C"/>
    <property type="match status" value="1"/>
</dbReference>
<dbReference type="Gene3D" id="2.40.100.10">
    <property type="entry name" value="Cyclophilin-like"/>
    <property type="match status" value="1"/>
</dbReference>
<evidence type="ECO:0000256" key="2">
    <source>
        <dbReference type="ARBA" id="ARBA00022801"/>
    </source>
</evidence>
<protein>
    <recommendedName>
        <fullName evidence="4">Carboxyltransferase domain-containing protein</fullName>
    </recommendedName>
</protein>
<dbReference type="AlphaFoldDB" id="A0A0A2XQT6"/>
<keyword evidence="2" id="KW-0378">Hydrolase</keyword>
<dbReference type="InterPro" id="IPR052708">
    <property type="entry name" value="PxpC"/>
</dbReference>
<dbReference type="GO" id="GO:0005524">
    <property type="term" value="F:ATP binding"/>
    <property type="evidence" value="ECO:0007669"/>
    <property type="project" value="UniProtKB-KW"/>
</dbReference>
<name>A0A0A2XQT6_9PAST</name>
<dbReference type="GO" id="GO:0016787">
    <property type="term" value="F:hydrolase activity"/>
    <property type="evidence" value="ECO:0007669"/>
    <property type="project" value="UniProtKB-KW"/>
</dbReference>
<gene>
    <name evidence="5" type="ORF">JP32_03295</name>
</gene>
<dbReference type="SUPFAM" id="SSF50891">
    <property type="entry name" value="Cyclophilin-like"/>
    <property type="match status" value="1"/>
</dbReference>
<organism evidence="5 6">
    <name type="scientific">Gallibacterium anatis</name>
    <dbReference type="NCBI Taxonomy" id="750"/>
    <lineage>
        <taxon>Bacteria</taxon>
        <taxon>Pseudomonadati</taxon>
        <taxon>Pseudomonadota</taxon>
        <taxon>Gammaproteobacteria</taxon>
        <taxon>Pasteurellales</taxon>
        <taxon>Pasteurellaceae</taxon>
        <taxon>Gallibacterium</taxon>
    </lineage>
</organism>
<feature type="domain" description="Carboxyltransferase" evidence="4">
    <location>
        <begin position="23"/>
        <end position="298"/>
    </location>
</feature>
<dbReference type="SMART" id="SM00797">
    <property type="entry name" value="AHS2"/>
    <property type="match status" value="1"/>
</dbReference>
<evidence type="ECO:0000256" key="3">
    <source>
        <dbReference type="ARBA" id="ARBA00022840"/>
    </source>
</evidence>
<evidence type="ECO:0000256" key="1">
    <source>
        <dbReference type="ARBA" id="ARBA00022741"/>
    </source>
</evidence>
<dbReference type="NCBIfam" id="TIGR00724">
    <property type="entry name" value="urea_amlyse_rel"/>
    <property type="match status" value="1"/>
</dbReference>
<keyword evidence="1" id="KW-0547">Nucleotide-binding</keyword>
<dbReference type="PANTHER" id="PTHR43309">
    <property type="entry name" value="5-OXOPROLINASE SUBUNIT C"/>
    <property type="match status" value="1"/>
</dbReference>